<feature type="domain" description="Aminoglycoside phosphotransferase" evidence="1">
    <location>
        <begin position="48"/>
        <end position="216"/>
    </location>
</feature>
<dbReference type="Pfam" id="PF01636">
    <property type="entry name" value="APH"/>
    <property type="match status" value="1"/>
</dbReference>
<dbReference type="InterPro" id="IPR011009">
    <property type="entry name" value="Kinase-like_dom_sf"/>
</dbReference>
<dbReference type="Gene3D" id="3.90.1200.10">
    <property type="match status" value="1"/>
</dbReference>
<keyword evidence="3" id="KW-1185">Reference proteome</keyword>
<dbReference type="Proteomes" id="UP000288623">
    <property type="component" value="Unassembled WGS sequence"/>
</dbReference>
<dbReference type="SUPFAM" id="SSF56112">
    <property type="entry name" value="Protein kinase-like (PK-like)"/>
    <property type="match status" value="1"/>
</dbReference>
<organism evidence="2 3">
    <name type="scientific">Candidatus Kurthia intestinigallinarum</name>
    <dbReference type="NCBI Taxonomy" id="1562256"/>
    <lineage>
        <taxon>Bacteria</taxon>
        <taxon>Bacillati</taxon>
        <taxon>Bacillota</taxon>
        <taxon>Bacilli</taxon>
        <taxon>Bacillales</taxon>
        <taxon>Caryophanaceae</taxon>
        <taxon>Kurthia</taxon>
    </lineage>
</organism>
<dbReference type="AlphaFoldDB" id="A0A433RUM8"/>
<reference evidence="2 3" key="1">
    <citation type="submission" date="2014-11" db="EMBL/GenBank/DDBJ databases">
        <title>Genome sequence and analysis of novel Kurthia sp.</title>
        <authorList>
            <person name="Lawson J.N."/>
            <person name="Gonzalez J.E."/>
            <person name="Rinauldi L."/>
            <person name="Xuan Z."/>
            <person name="Firman A."/>
            <person name="Shaddox L."/>
            <person name="Trudeau A."/>
            <person name="Shah S."/>
            <person name="Reiman D."/>
        </authorList>
    </citation>
    <scope>NUCLEOTIDE SEQUENCE [LARGE SCALE GENOMIC DNA]</scope>
    <source>
        <strain evidence="2 3">3B1D</strain>
    </source>
</reference>
<gene>
    <name evidence="2" type="ORF">QI30_07900</name>
</gene>
<evidence type="ECO:0000313" key="3">
    <source>
        <dbReference type="Proteomes" id="UP000288623"/>
    </source>
</evidence>
<comment type="caution">
    <text evidence="2">The sequence shown here is derived from an EMBL/GenBank/DDBJ whole genome shotgun (WGS) entry which is preliminary data.</text>
</comment>
<dbReference type="InterPro" id="IPR002575">
    <property type="entry name" value="Aminoglycoside_PTrfase"/>
</dbReference>
<evidence type="ECO:0000259" key="1">
    <source>
        <dbReference type="Pfam" id="PF01636"/>
    </source>
</evidence>
<dbReference type="EMBL" id="JTFC01000029">
    <property type="protein sequence ID" value="RUS56984.1"/>
    <property type="molecule type" value="Genomic_DNA"/>
</dbReference>
<sequence>MDAKKLLQQFGLQVSEAPQSIYPYSPVFKIGSVIVKRTQKKHDLTLFLEDLQRRAIAIVAPIAPRQLFEERIFTIYPFVEGRIYNESLEDIQAAGRLLGKIHAASASTNVYSLDVYDVYDFTLEELAEDLATIQQHVVESSREFVLATDILEEAVLRQQELAQQPLPMVASPYDYKAQNLVYTPQPVVIDPDNATFLPRIVDLALVLLLFHNEVSNQPFTEQQWREFMKGYGESITLNASEHEHWQAVVRHLFLDEVLWLMADAAEDWGNDEQYALFVALAKLLQHPYSL</sequence>
<accession>A0A433RUM8</accession>
<dbReference type="RefSeq" id="WP_158620994.1">
    <property type="nucleotide sequence ID" value="NZ_JTFC01000029.1"/>
</dbReference>
<dbReference type="OrthoDB" id="2706791at2"/>
<proteinExistence type="predicted"/>
<evidence type="ECO:0000313" key="2">
    <source>
        <dbReference type="EMBL" id="RUS56984.1"/>
    </source>
</evidence>
<protein>
    <recommendedName>
        <fullName evidence="1">Aminoglycoside phosphotransferase domain-containing protein</fullName>
    </recommendedName>
</protein>
<name>A0A433RUM8_9BACL</name>